<name>A0A517YW01_9BACT</name>
<evidence type="ECO:0000313" key="10">
    <source>
        <dbReference type="EMBL" id="QDU34407.1"/>
    </source>
</evidence>
<accession>A0A517YW01</accession>
<reference evidence="10 11" key="1">
    <citation type="submission" date="2019-02" db="EMBL/GenBank/DDBJ databases">
        <title>Deep-cultivation of Planctomycetes and their phenomic and genomic characterization uncovers novel biology.</title>
        <authorList>
            <person name="Wiegand S."/>
            <person name="Jogler M."/>
            <person name="Boedeker C."/>
            <person name="Pinto D."/>
            <person name="Vollmers J."/>
            <person name="Rivas-Marin E."/>
            <person name="Kohn T."/>
            <person name="Peeters S.H."/>
            <person name="Heuer A."/>
            <person name="Rast P."/>
            <person name="Oberbeckmann S."/>
            <person name="Bunk B."/>
            <person name="Jeske O."/>
            <person name="Meyerdierks A."/>
            <person name="Storesund J.E."/>
            <person name="Kallscheuer N."/>
            <person name="Luecker S."/>
            <person name="Lage O.M."/>
            <person name="Pohl T."/>
            <person name="Merkel B.J."/>
            <person name="Hornburger P."/>
            <person name="Mueller R.-W."/>
            <person name="Bruemmer F."/>
            <person name="Labrenz M."/>
            <person name="Spormann A.M."/>
            <person name="Op den Camp H."/>
            <person name="Overmann J."/>
            <person name="Amann R."/>
            <person name="Jetten M.S.M."/>
            <person name="Mascher T."/>
            <person name="Medema M.H."/>
            <person name="Devos D.P."/>
            <person name="Kaster A.-K."/>
            <person name="Ovreas L."/>
            <person name="Rohde M."/>
            <person name="Galperin M.Y."/>
            <person name="Jogler C."/>
        </authorList>
    </citation>
    <scope>NUCLEOTIDE SEQUENCE [LARGE SCALE GENOMIC DNA]</scope>
    <source>
        <strain evidence="10 11">KS4</strain>
    </source>
</reference>
<evidence type="ECO:0000256" key="9">
    <source>
        <dbReference type="SAM" id="Phobius"/>
    </source>
</evidence>
<keyword evidence="5 10" id="KW-0808">Transferase</keyword>
<feature type="transmembrane region" description="Helical" evidence="9">
    <location>
        <begin position="29"/>
        <end position="47"/>
    </location>
</feature>
<feature type="transmembrane region" description="Helical" evidence="9">
    <location>
        <begin position="291"/>
        <end position="311"/>
    </location>
</feature>
<feature type="transmembrane region" description="Helical" evidence="9">
    <location>
        <begin position="233"/>
        <end position="253"/>
    </location>
</feature>
<dbReference type="GO" id="GO:0005886">
    <property type="term" value="C:plasma membrane"/>
    <property type="evidence" value="ECO:0007669"/>
    <property type="project" value="TreeGrafter"/>
</dbReference>
<evidence type="ECO:0000313" key="11">
    <source>
        <dbReference type="Proteomes" id="UP000317369"/>
    </source>
</evidence>
<proteinExistence type="inferred from homology"/>
<dbReference type="FunFam" id="1.10.357.140:FF:000008">
    <property type="entry name" value="4-hydroxybenzoate octaprenyltransferase"/>
    <property type="match status" value="1"/>
</dbReference>
<dbReference type="Gene3D" id="1.20.120.1780">
    <property type="entry name" value="UbiA prenyltransferase"/>
    <property type="match status" value="1"/>
</dbReference>
<dbReference type="PANTHER" id="PTHR11048:SF28">
    <property type="entry name" value="4-HYDROXYBENZOATE POLYPRENYLTRANSFERASE, MITOCHONDRIAL"/>
    <property type="match status" value="1"/>
</dbReference>
<dbReference type="Pfam" id="PF01040">
    <property type="entry name" value="UbiA"/>
    <property type="match status" value="1"/>
</dbReference>
<organism evidence="10 11">
    <name type="scientific">Poriferisphaera corsica</name>
    <dbReference type="NCBI Taxonomy" id="2528020"/>
    <lineage>
        <taxon>Bacteria</taxon>
        <taxon>Pseudomonadati</taxon>
        <taxon>Planctomycetota</taxon>
        <taxon>Phycisphaerae</taxon>
        <taxon>Phycisphaerales</taxon>
        <taxon>Phycisphaeraceae</taxon>
        <taxon>Poriferisphaera</taxon>
    </lineage>
</organism>
<keyword evidence="7 9" id="KW-1133">Transmembrane helix</keyword>
<evidence type="ECO:0000256" key="2">
    <source>
        <dbReference type="ARBA" id="ARBA00004141"/>
    </source>
</evidence>
<dbReference type="PANTHER" id="PTHR11048">
    <property type="entry name" value="PRENYLTRANSFERASES"/>
    <property type="match status" value="1"/>
</dbReference>
<dbReference type="InterPro" id="IPR000537">
    <property type="entry name" value="UbiA_prenyltransferase"/>
</dbReference>
<dbReference type="NCBIfam" id="TIGR01475">
    <property type="entry name" value="ubiA_other"/>
    <property type="match status" value="1"/>
</dbReference>
<evidence type="ECO:0000256" key="4">
    <source>
        <dbReference type="ARBA" id="ARBA00022475"/>
    </source>
</evidence>
<dbReference type="OrthoDB" id="9782418at2"/>
<evidence type="ECO:0000256" key="8">
    <source>
        <dbReference type="ARBA" id="ARBA00023136"/>
    </source>
</evidence>
<dbReference type="InterPro" id="IPR039653">
    <property type="entry name" value="Prenyltransferase"/>
</dbReference>
<keyword evidence="11" id="KW-1185">Reference proteome</keyword>
<protein>
    <submittedName>
        <fullName evidence="10">4-hydroxybenzoate octaprenyltransferase</fullName>
        <ecNumber evidence="10">2.5.1.-</ecNumber>
    </submittedName>
</protein>
<comment type="cofactor">
    <cofactor evidence="1">
        <name>Mg(2+)</name>
        <dbReference type="ChEBI" id="CHEBI:18420"/>
    </cofactor>
</comment>
<dbReference type="EC" id="2.5.1.-" evidence="10"/>
<dbReference type="InterPro" id="IPR006371">
    <property type="entry name" value="Polyprenyltransferase_UbiA-li"/>
</dbReference>
<evidence type="ECO:0000256" key="5">
    <source>
        <dbReference type="ARBA" id="ARBA00022679"/>
    </source>
</evidence>
<keyword evidence="4" id="KW-1003">Cell membrane</keyword>
<evidence type="ECO:0000256" key="1">
    <source>
        <dbReference type="ARBA" id="ARBA00001946"/>
    </source>
</evidence>
<dbReference type="AlphaFoldDB" id="A0A517YW01"/>
<dbReference type="Proteomes" id="UP000317369">
    <property type="component" value="Chromosome"/>
</dbReference>
<dbReference type="CDD" id="cd13959">
    <property type="entry name" value="PT_UbiA_COQ2"/>
    <property type="match status" value="1"/>
</dbReference>
<evidence type="ECO:0000256" key="6">
    <source>
        <dbReference type="ARBA" id="ARBA00022692"/>
    </source>
</evidence>
<feature type="transmembrane region" description="Helical" evidence="9">
    <location>
        <begin position="133"/>
        <end position="149"/>
    </location>
</feature>
<feature type="transmembrane region" description="Helical" evidence="9">
    <location>
        <begin position="189"/>
        <end position="208"/>
    </location>
</feature>
<dbReference type="GO" id="GO:0006744">
    <property type="term" value="P:ubiquinone biosynthetic process"/>
    <property type="evidence" value="ECO:0007669"/>
    <property type="project" value="TreeGrafter"/>
</dbReference>
<comment type="subcellular location">
    <subcellularLocation>
        <location evidence="2">Membrane</location>
        <topology evidence="2">Multi-pass membrane protein</topology>
    </subcellularLocation>
</comment>
<keyword evidence="6 9" id="KW-0812">Transmembrane</keyword>
<feature type="transmembrane region" description="Helical" evidence="9">
    <location>
        <begin position="161"/>
        <end position="183"/>
    </location>
</feature>
<gene>
    <name evidence="10" type="primary">ubiA</name>
    <name evidence="10" type="ORF">KS4_24760</name>
</gene>
<keyword evidence="8 9" id="KW-0472">Membrane</keyword>
<dbReference type="RefSeq" id="WP_145078193.1">
    <property type="nucleotide sequence ID" value="NZ_CP036425.1"/>
</dbReference>
<dbReference type="KEGG" id="pcor:KS4_24760"/>
<dbReference type="EMBL" id="CP036425">
    <property type="protein sequence ID" value="QDU34407.1"/>
    <property type="molecule type" value="Genomic_DNA"/>
</dbReference>
<feature type="transmembrane region" description="Helical" evidence="9">
    <location>
        <begin position="107"/>
        <end position="127"/>
    </location>
</feature>
<feature type="transmembrane region" description="Helical" evidence="9">
    <location>
        <begin position="53"/>
        <end position="71"/>
    </location>
</feature>
<evidence type="ECO:0000256" key="3">
    <source>
        <dbReference type="ARBA" id="ARBA00005985"/>
    </source>
</evidence>
<dbReference type="Gene3D" id="1.10.357.140">
    <property type="entry name" value="UbiA prenyltransferase"/>
    <property type="match status" value="1"/>
</dbReference>
<dbReference type="InterPro" id="IPR044878">
    <property type="entry name" value="UbiA_sf"/>
</dbReference>
<dbReference type="GO" id="GO:0016765">
    <property type="term" value="F:transferase activity, transferring alkyl or aryl (other than methyl) groups"/>
    <property type="evidence" value="ECO:0007669"/>
    <property type="project" value="InterPro"/>
</dbReference>
<comment type="similarity">
    <text evidence="3">Belongs to the UbiA prenyltransferase family.</text>
</comment>
<evidence type="ECO:0000256" key="7">
    <source>
        <dbReference type="ARBA" id="ARBA00022989"/>
    </source>
</evidence>
<sequence length="312" mass="34419">MQDATTTSLPHTPPKITDQLAAAARDIKLSHTIFALPFALLATFLAANAHGEQAALSISQFTLIVLCMFFARSVAMLANRFLDADIDAQNDRTAKRAIPAGQLTRRFTLSLMVLCTFSFIALTAGFYLLNTNIYPLLLSPLILAYLIGYSYTKRFTFLCHVYLGTALALSPIAAAIAINPAYLKEPTTWLLSVMVASWVAGFDIIYALQDTEFDRKNKIYSMPSSLGTNKAMWISRSLHLNVILMLGLLFTLSTQLNQLFLIASFLTTALLVLEHVLVWKSSTNHINMAFFTLNGIISLLLGLAGVLDIFLR</sequence>